<reference evidence="1" key="1">
    <citation type="submission" date="2022-10" db="EMBL/GenBank/DDBJ databases">
        <authorList>
            <person name="Chen Y."/>
            <person name="Dougan E. K."/>
            <person name="Chan C."/>
            <person name="Rhodes N."/>
            <person name="Thang M."/>
        </authorList>
    </citation>
    <scope>NUCLEOTIDE SEQUENCE</scope>
</reference>
<organism evidence="1">
    <name type="scientific">Cladocopium goreaui</name>
    <dbReference type="NCBI Taxonomy" id="2562237"/>
    <lineage>
        <taxon>Eukaryota</taxon>
        <taxon>Sar</taxon>
        <taxon>Alveolata</taxon>
        <taxon>Dinophyceae</taxon>
        <taxon>Suessiales</taxon>
        <taxon>Symbiodiniaceae</taxon>
        <taxon>Cladocopium</taxon>
    </lineage>
</organism>
<reference evidence="2 3" key="2">
    <citation type="submission" date="2024-05" db="EMBL/GenBank/DDBJ databases">
        <authorList>
            <person name="Chen Y."/>
            <person name="Shah S."/>
            <person name="Dougan E. K."/>
            <person name="Thang M."/>
            <person name="Chan C."/>
        </authorList>
    </citation>
    <scope>NUCLEOTIDE SEQUENCE [LARGE SCALE GENOMIC DNA]</scope>
</reference>
<sequence length="91" mass="9575">MPETGSFAIPFGLVATLNKRAEEEGKQVSTALQMALLNCCVTVGQQVCHMVLAIIEEHLPLEKALPCVFILAGVAHTLGGTSALCLDDKPA</sequence>
<dbReference type="EMBL" id="CAMXCT030000367">
    <property type="protein sequence ID" value="CAL4765120.1"/>
    <property type="molecule type" value="Genomic_DNA"/>
</dbReference>
<dbReference type="AlphaFoldDB" id="A0A9P1FIW4"/>
<dbReference type="OrthoDB" id="429247at2759"/>
<dbReference type="EMBL" id="CAMXCT020000367">
    <property type="protein sequence ID" value="CAL1131183.1"/>
    <property type="molecule type" value="Genomic_DNA"/>
</dbReference>
<name>A0A9P1FIW4_9DINO</name>
<dbReference type="EMBL" id="CAMXCT010000367">
    <property type="protein sequence ID" value="CAI3977808.1"/>
    <property type="molecule type" value="Genomic_DNA"/>
</dbReference>
<dbReference type="Proteomes" id="UP001152797">
    <property type="component" value="Unassembled WGS sequence"/>
</dbReference>
<comment type="caution">
    <text evidence="1">The sequence shown here is derived from an EMBL/GenBank/DDBJ whole genome shotgun (WGS) entry which is preliminary data.</text>
</comment>
<evidence type="ECO:0000313" key="3">
    <source>
        <dbReference type="Proteomes" id="UP001152797"/>
    </source>
</evidence>
<gene>
    <name evidence="1" type="ORF">C1SCF055_LOCUS5920</name>
</gene>
<proteinExistence type="predicted"/>
<accession>A0A9P1FIW4</accession>
<evidence type="ECO:0000313" key="1">
    <source>
        <dbReference type="EMBL" id="CAI3977808.1"/>
    </source>
</evidence>
<evidence type="ECO:0000313" key="2">
    <source>
        <dbReference type="EMBL" id="CAL4765120.1"/>
    </source>
</evidence>
<keyword evidence="3" id="KW-1185">Reference proteome</keyword>
<protein>
    <submittedName>
        <fullName evidence="2">Solute carrier family 40 protein</fullName>
    </submittedName>
</protein>